<dbReference type="PANTHER" id="PTHR34220:SF7">
    <property type="entry name" value="SENSOR HISTIDINE KINASE YPDA"/>
    <property type="match status" value="1"/>
</dbReference>
<feature type="transmembrane region" description="Helical" evidence="1">
    <location>
        <begin position="125"/>
        <end position="146"/>
    </location>
</feature>
<organism evidence="3 4">
    <name type="scientific">Paradesertivirga mongoliensis</name>
    <dbReference type="NCBI Taxonomy" id="2100740"/>
    <lineage>
        <taxon>Bacteria</taxon>
        <taxon>Pseudomonadati</taxon>
        <taxon>Bacteroidota</taxon>
        <taxon>Sphingobacteriia</taxon>
        <taxon>Sphingobacteriales</taxon>
        <taxon>Sphingobacteriaceae</taxon>
        <taxon>Paradesertivirga</taxon>
    </lineage>
</organism>
<evidence type="ECO:0000313" key="4">
    <source>
        <dbReference type="Proteomes" id="UP001597387"/>
    </source>
</evidence>
<dbReference type="SUPFAM" id="SSF55874">
    <property type="entry name" value="ATPase domain of HSP90 chaperone/DNA topoisomerase II/histidine kinase"/>
    <property type="match status" value="1"/>
</dbReference>
<evidence type="ECO:0000256" key="1">
    <source>
        <dbReference type="SAM" id="Phobius"/>
    </source>
</evidence>
<keyword evidence="4" id="KW-1185">Reference proteome</keyword>
<keyword evidence="3" id="KW-0808">Transferase</keyword>
<accession>A0ABW4ZIA7</accession>
<reference evidence="4" key="1">
    <citation type="journal article" date="2019" name="Int. J. Syst. Evol. Microbiol.">
        <title>The Global Catalogue of Microorganisms (GCM) 10K type strain sequencing project: providing services to taxonomists for standard genome sequencing and annotation.</title>
        <authorList>
            <consortium name="The Broad Institute Genomics Platform"/>
            <consortium name="The Broad Institute Genome Sequencing Center for Infectious Disease"/>
            <person name="Wu L."/>
            <person name="Ma J."/>
        </authorList>
    </citation>
    <scope>NUCLEOTIDE SEQUENCE [LARGE SCALE GENOMIC DNA]</scope>
    <source>
        <strain evidence="4">KCTC 42217</strain>
    </source>
</reference>
<sequence length="356" mass="41966">MALKNRSLNKYLTPALHIIFWGLIIISPYLFRNPNTWKGFNPWHYKLIINNVILALLFYFNAFVLYPKVYKTKGLWVYLLTAISIIIALMFLSKSIDKQLFADHKGWGKGRRGGGSGGDLRWMRWYITNILTYVFIMGISFSYRIIKDNNRLEKIRKEKENETLKTELTFLRSQVSPHFMFNVLNTLVSLARKKSDLIEPSLIQLSNLMRYMLYESNDERIRLEQEVEYLRSYIDLQMLRFGDDVHIELNISKDLSDYEIEPMLLISFVENAFKHGIGMIEEPVIKIFLTIDRTKHWLDFKVENGISPQEDSKDKSSGIGLINMRRRLELLYKDRYVLQTSQNGDIFVSHLKVQLK</sequence>
<dbReference type="EC" id="2.7.13.3" evidence="3"/>
<dbReference type="RefSeq" id="WP_255898606.1">
    <property type="nucleotide sequence ID" value="NZ_JAFMZO010000001.1"/>
</dbReference>
<keyword evidence="1" id="KW-0812">Transmembrane</keyword>
<protein>
    <submittedName>
        <fullName evidence="3">Sensor histidine kinase</fullName>
        <ecNumber evidence="3">2.7.13.3</ecNumber>
    </submittedName>
</protein>
<dbReference type="Proteomes" id="UP001597387">
    <property type="component" value="Unassembled WGS sequence"/>
</dbReference>
<dbReference type="PANTHER" id="PTHR34220">
    <property type="entry name" value="SENSOR HISTIDINE KINASE YPDA"/>
    <property type="match status" value="1"/>
</dbReference>
<gene>
    <name evidence="3" type="ORF">ACFSJU_05115</name>
</gene>
<feature type="transmembrane region" description="Helical" evidence="1">
    <location>
        <begin position="75"/>
        <end position="93"/>
    </location>
</feature>
<dbReference type="EMBL" id="JBHUHZ010000001">
    <property type="protein sequence ID" value="MFD2161763.1"/>
    <property type="molecule type" value="Genomic_DNA"/>
</dbReference>
<dbReference type="Gene3D" id="3.30.565.10">
    <property type="entry name" value="Histidine kinase-like ATPase, C-terminal domain"/>
    <property type="match status" value="1"/>
</dbReference>
<feature type="domain" description="Signal transduction histidine kinase internal region" evidence="2">
    <location>
        <begin position="167"/>
        <end position="244"/>
    </location>
</feature>
<feature type="transmembrane region" description="Helical" evidence="1">
    <location>
        <begin position="12"/>
        <end position="31"/>
    </location>
</feature>
<comment type="caution">
    <text evidence="3">The sequence shown here is derived from an EMBL/GenBank/DDBJ whole genome shotgun (WGS) entry which is preliminary data.</text>
</comment>
<dbReference type="GO" id="GO:0004673">
    <property type="term" value="F:protein histidine kinase activity"/>
    <property type="evidence" value="ECO:0007669"/>
    <property type="project" value="UniProtKB-EC"/>
</dbReference>
<dbReference type="InterPro" id="IPR050640">
    <property type="entry name" value="Bact_2-comp_sensor_kinase"/>
</dbReference>
<dbReference type="Pfam" id="PF06580">
    <property type="entry name" value="His_kinase"/>
    <property type="match status" value="1"/>
</dbReference>
<dbReference type="InterPro" id="IPR010559">
    <property type="entry name" value="Sig_transdc_His_kin_internal"/>
</dbReference>
<keyword evidence="1" id="KW-0472">Membrane</keyword>
<dbReference type="InterPro" id="IPR036890">
    <property type="entry name" value="HATPase_C_sf"/>
</dbReference>
<name>A0ABW4ZIA7_9SPHI</name>
<evidence type="ECO:0000313" key="3">
    <source>
        <dbReference type="EMBL" id="MFD2161763.1"/>
    </source>
</evidence>
<keyword evidence="3" id="KW-0418">Kinase</keyword>
<feature type="transmembrane region" description="Helical" evidence="1">
    <location>
        <begin position="43"/>
        <end position="63"/>
    </location>
</feature>
<proteinExistence type="predicted"/>
<keyword evidence="1" id="KW-1133">Transmembrane helix</keyword>
<evidence type="ECO:0000259" key="2">
    <source>
        <dbReference type="Pfam" id="PF06580"/>
    </source>
</evidence>